<dbReference type="EMBL" id="JAMYWD010001716">
    <property type="protein sequence ID" value="KAJ4941339.1"/>
    <property type="molecule type" value="Genomic_DNA"/>
</dbReference>
<keyword evidence="2" id="KW-1185">Reference proteome</keyword>
<accession>A0A9Q0GLZ6</accession>
<gene>
    <name evidence="1" type="ORF">NE237_019512</name>
</gene>
<proteinExistence type="predicted"/>
<name>A0A9Q0GLZ6_9MAGN</name>
<dbReference type="Proteomes" id="UP001141806">
    <property type="component" value="Unassembled WGS sequence"/>
</dbReference>
<evidence type="ECO:0000313" key="1">
    <source>
        <dbReference type="EMBL" id="KAJ4941339.1"/>
    </source>
</evidence>
<dbReference type="AlphaFoldDB" id="A0A9Q0GLZ6"/>
<sequence>MTTEQRLQEAEVSIREKMTKAVEEYKALDELKDYVAELDTLYDLKHEIATPTFWKALHLLSNYVGKIAGDDFDFFGFEFNIDDPTDSDEGVTDQQVEEGLVDLEEGVAIDKALEEVVGDKATATEELGTWRSPSKVRNVKLKDNVAAGVGAVVCCKVDCVFDAGGIEAARPVAGAFPFVAVAANLVATLSTIILSIVENFASSKSTAALSIVARSVSTRLVAALSTGSI</sequence>
<comment type="caution">
    <text evidence="1">The sequence shown here is derived from an EMBL/GenBank/DDBJ whole genome shotgun (WGS) entry which is preliminary data.</text>
</comment>
<organism evidence="1 2">
    <name type="scientific">Protea cynaroides</name>
    <dbReference type="NCBI Taxonomy" id="273540"/>
    <lineage>
        <taxon>Eukaryota</taxon>
        <taxon>Viridiplantae</taxon>
        <taxon>Streptophyta</taxon>
        <taxon>Embryophyta</taxon>
        <taxon>Tracheophyta</taxon>
        <taxon>Spermatophyta</taxon>
        <taxon>Magnoliopsida</taxon>
        <taxon>Proteales</taxon>
        <taxon>Proteaceae</taxon>
        <taxon>Protea</taxon>
    </lineage>
</organism>
<evidence type="ECO:0000313" key="2">
    <source>
        <dbReference type="Proteomes" id="UP001141806"/>
    </source>
</evidence>
<reference evidence="1" key="1">
    <citation type="journal article" date="2023" name="Plant J.">
        <title>The genome of the king protea, Protea cynaroides.</title>
        <authorList>
            <person name="Chang J."/>
            <person name="Duong T.A."/>
            <person name="Schoeman C."/>
            <person name="Ma X."/>
            <person name="Roodt D."/>
            <person name="Barker N."/>
            <person name="Li Z."/>
            <person name="Van de Peer Y."/>
            <person name="Mizrachi E."/>
        </authorList>
    </citation>
    <scope>NUCLEOTIDE SEQUENCE</scope>
    <source>
        <tissue evidence="1">Young leaves</tissue>
    </source>
</reference>
<protein>
    <submittedName>
        <fullName evidence="1">Uncharacterized protein</fullName>
    </submittedName>
</protein>